<comment type="caution">
    <text evidence="9">The sequence shown here is derived from an EMBL/GenBank/DDBJ whole genome shotgun (WGS) entry which is preliminary data.</text>
</comment>
<dbReference type="SMART" id="SM00355">
    <property type="entry name" value="ZnF_C2H2"/>
    <property type="match status" value="2"/>
</dbReference>
<dbReference type="GO" id="GO:0008270">
    <property type="term" value="F:zinc ion binding"/>
    <property type="evidence" value="ECO:0007669"/>
    <property type="project" value="UniProtKB-KW"/>
</dbReference>
<feature type="transmembrane region" description="Helical" evidence="7">
    <location>
        <begin position="109"/>
        <end position="131"/>
    </location>
</feature>
<dbReference type="InterPro" id="IPR003604">
    <property type="entry name" value="Matrin/U1-like-C_Znf_C2H2"/>
</dbReference>
<dbReference type="SUPFAM" id="SSF57667">
    <property type="entry name" value="beta-beta-alpha zinc fingers"/>
    <property type="match status" value="2"/>
</dbReference>
<keyword evidence="7" id="KW-0812">Transmembrane</keyword>
<protein>
    <recommendedName>
        <fullName evidence="8">C2H2-type domain-containing protein</fullName>
    </recommendedName>
</protein>
<dbReference type="Gene3D" id="3.30.160.60">
    <property type="entry name" value="Classic Zinc Finger"/>
    <property type="match status" value="2"/>
</dbReference>
<evidence type="ECO:0000313" key="9">
    <source>
        <dbReference type="EMBL" id="KAK9696170.1"/>
    </source>
</evidence>
<dbReference type="Pfam" id="PF12874">
    <property type="entry name" value="zf-met"/>
    <property type="match status" value="2"/>
</dbReference>
<keyword evidence="7" id="KW-1133">Transmembrane helix</keyword>
<dbReference type="EMBL" id="JASPKY010000460">
    <property type="protein sequence ID" value="KAK9696170.1"/>
    <property type="molecule type" value="Genomic_DNA"/>
</dbReference>
<accession>A0AAW1IZW6</accession>
<evidence type="ECO:0000256" key="3">
    <source>
        <dbReference type="ARBA" id="ARBA00022737"/>
    </source>
</evidence>
<evidence type="ECO:0000256" key="1">
    <source>
        <dbReference type="ARBA" id="ARBA00004123"/>
    </source>
</evidence>
<dbReference type="Proteomes" id="UP001458880">
    <property type="component" value="Unassembled WGS sequence"/>
</dbReference>
<keyword evidence="4" id="KW-0863">Zinc-finger</keyword>
<gene>
    <name evidence="9" type="ORF">QE152_g32073</name>
</gene>
<evidence type="ECO:0000256" key="7">
    <source>
        <dbReference type="SAM" id="Phobius"/>
    </source>
</evidence>
<name>A0AAW1IZW6_POPJA</name>
<evidence type="ECO:0000256" key="6">
    <source>
        <dbReference type="ARBA" id="ARBA00023242"/>
    </source>
</evidence>
<sequence>MSGEIRDAIEEITIESECTNNNDGHFQSMKKIFTCELCNVQVTSNNVLRRHKEGRKHILRVERQGKTFQCDLCNIVANSQSQLDAHLKSSKHNARLIKKENANQMMKKGVWIIIFGIICIFVNLLLLFKYINNVV</sequence>
<dbReference type="AlphaFoldDB" id="A0AAW1IZW6"/>
<dbReference type="SMART" id="SM00451">
    <property type="entry name" value="ZnF_U1"/>
    <property type="match status" value="2"/>
</dbReference>
<evidence type="ECO:0000259" key="8">
    <source>
        <dbReference type="PROSITE" id="PS00028"/>
    </source>
</evidence>
<dbReference type="PANTHER" id="PTHR46144">
    <property type="entry name" value="ZINC FINGER PROTEIN 385B-LIKE"/>
    <property type="match status" value="1"/>
</dbReference>
<feature type="domain" description="C2H2-type" evidence="8">
    <location>
        <begin position="35"/>
        <end position="57"/>
    </location>
</feature>
<evidence type="ECO:0000313" key="10">
    <source>
        <dbReference type="Proteomes" id="UP001458880"/>
    </source>
</evidence>
<dbReference type="InterPro" id="IPR036236">
    <property type="entry name" value="Znf_C2H2_sf"/>
</dbReference>
<proteinExistence type="predicted"/>
<dbReference type="GO" id="GO:0005634">
    <property type="term" value="C:nucleus"/>
    <property type="evidence" value="ECO:0007669"/>
    <property type="project" value="UniProtKB-SubCell"/>
</dbReference>
<dbReference type="InterPro" id="IPR051868">
    <property type="entry name" value="ZN346_ZMAT4"/>
</dbReference>
<keyword evidence="10" id="KW-1185">Reference proteome</keyword>
<dbReference type="GO" id="GO:0003676">
    <property type="term" value="F:nucleic acid binding"/>
    <property type="evidence" value="ECO:0007669"/>
    <property type="project" value="InterPro"/>
</dbReference>
<keyword evidence="7" id="KW-0472">Membrane</keyword>
<keyword evidence="2" id="KW-0479">Metal-binding</keyword>
<evidence type="ECO:0000256" key="2">
    <source>
        <dbReference type="ARBA" id="ARBA00022723"/>
    </source>
</evidence>
<keyword evidence="3" id="KW-0677">Repeat</keyword>
<dbReference type="PROSITE" id="PS00028">
    <property type="entry name" value="ZINC_FINGER_C2H2_1"/>
    <property type="match status" value="1"/>
</dbReference>
<dbReference type="InterPro" id="IPR013087">
    <property type="entry name" value="Znf_C2H2_type"/>
</dbReference>
<dbReference type="PANTHER" id="PTHR46144:SF6">
    <property type="entry name" value="C2H2-TYPE DOMAIN-CONTAINING PROTEIN"/>
    <property type="match status" value="1"/>
</dbReference>
<evidence type="ECO:0000256" key="4">
    <source>
        <dbReference type="ARBA" id="ARBA00022771"/>
    </source>
</evidence>
<reference evidence="9 10" key="1">
    <citation type="journal article" date="2024" name="BMC Genomics">
        <title>De novo assembly and annotation of Popillia japonica's genome with initial clues to its potential as an invasive pest.</title>
        <authorList>
            <person name="Cucini C."/>
            <person name="Boschi S."/>
            <person name="Funari R."/>
            <person name="Cardaioli E."/>
            <person name="Iannotti N."/>
            <person name="Marturano G."/>
            <person name="Paoli F."/>
            <person name="Bruttini M."/>
            <person name="Carapelli A."/>
            <person name="Frati F."/>
            <person name="Nardi F."/>
        </authorList>
    </citation>
    <scope>NUCLEOTIDE SEQUENCE [LARGE SCALE GENOMIC DNA]</scope>
    <source>
        <strain evidence="9">DMR45628</strain>
    </source>
</reference>
<evidence type="ECO:0000256" key="5">
    <source>
        <dbReference type="ARBA" id="ARBA00022833"/>
    </source>
</evidence>
<keyword evidence="6" id="KW-0539">Nucleus</keyword>
<comment type="subcellular location">
    <subcellularLocation>
        <location evidence="1">Nucleus</location>
    </subcellularLocation>
</comment>
<keyword evidence="5" id="KW-0862">Zinc</keyword>
<organism evidence="9 10">
    <name type="scientific">Popillia japonica</name>
    <name type="common">Japanese beetle</name>
    <dbReference type="NCBI Taxonomy" id="7064"/>
    <lineage>
        <taxon>Eukaryota</taxon>
        <taxon>Metazoa</taxon>
        <taxon>Ecdysozoa</taxon>
        <taxon>Arthropoda</taxon>
        <taxon>Hexapoda</taxon>
        <taxon>Insecta</taxon>
        <taxon>Pterygota</taxon>
        <taxon>Neoptera</taxon>
        <taxon>Endopterygota</taxon>
        <taxon>Coleoptera</taxon>
        <taxon>Polyphaga</taxon>
        <taxon>Scarabaeiformia</taxon>
        <taxon>Scarabaeidae</taxon>
        <taxon>Rutelinae</taxon>
        <taxon>Popillia</taxon>
    </lineage>
</organism>